<reference evidence="1 2" key="1">
    <citation type="journal article" date="2024" name="G3 (Bethesda)">
        <title>Genome assembly of Hibiscus sabdariffa L. provides insights into metabolisms of medicinal natural products.</title>
        <authorList>
            <person name="Kim T."/>
        </authorList>
    </citation>
    <scope>NUCLEOTIDE SEQUENCE [LARGE SCALE GENOMIC DNA]</scope>
    <source>
        <strain evidence="1">TK-2024</strain>
        <tissue evidence="1">Old leaves</tissue>
    </source>
</reference>
<dbReference type="Proteomes" id="UP001396334">
    <property type="component" value="Unassembled WGS sequence"/>
</dbReference>
<comment type="caution">
    <text evidence="1">The sequence shown here is derived from an EMBL/GenBank/DDBJ whole genome shotgun (WGS) entry which is preliminary data.</text>
</comment>
<evidence type="ECO:0000313" key="1">
    <source>
        <dbReference type="EMBL" id="KAK9005071.1"/>
    </source>
</evidence>
<protein>
    <submittedName>
        <fullName evidence="1">Uncharacterized protein</fullName>
    </submittedName>
</protein>
<keyword evidence="2" id="KW-1185">Reference proteome</keyword>
<gene>
    <name evidence="1" type="ORF">V6N11_042519</name>
</gene>
<dbReference type="EMBL" id="JBBPBN010000030">
    <property type="protein sequence ID" value="KAK9005071.1"/>
    <property type="molecule type" value="Genomic_DNA"/>
</dbReference>
<accession>A0ABR2QWJ7</accession>
<sequence>MGTSAVKQSRSLVKNERSVAIGMTTSMATIHGNLQKQPTMSRIDDSSITKHEDGRRLTNYVAFTSKMVVGVAIDSNNYRDSDDESTEDFVNSYNLMLGISSTFVLWDSSRVL</sequence>
<name>A0ABR2QWJ7_9ROSI</name>
<organism evidence="1 2">
    <name type="scientific">Hibiscus sabdariffa</name>
    <name type="common">roselle</name>
    <dbReference type="NCBI Taxonomy" id="183260"/>
    <lineage>
        <taxon>Eukaryota</taxon>
        <taxon>Viridiplantae</taxon>
        <taxon>Streptophyta</taxon>
        <taxon>Embryophyta</taxon>
        <taxon>Tracheophyta</taxon>
        <taxon>Spermatophyta</taxon>
        <taxon>Magnoliopsida</taxon>
        <taxon>eudicotyledons</taxon>
        <taxon>Gunneridae</taxon>
        <taxon>Pentapetalae</taxon>
        <taxon>rosids</taxon>
        <taxon>malvids</taxon>
        <taxon>Malvales</taxon>
        <taxon>Malvaceae</taxon>
        <taxon>Malvoideae</taxon>
        <taxon>Hibiscus</taxon>
    </lineage>
</organism>
<evidence type="ECO:0000313" key="2">
    <source>
        <dbReference type="Proteomes" id="UP001396334"/>
    </source>
</evidence>
<proteinExistence type="predicted"/>